<evidence type="ECO:0000313" key="4">
    <source>
        <dbReference type="Proteomes" id="UP000434957"/>
    </source>
</evidence>
<name>A0A6A3MRI7_9STRA</name>
<dbReference type="EMBL" id="QXFT01000507">
    <property type="protein sequence ID" value="KAE9342060.1"/>
    <property type="molecule type" value="Genomic_DNA"/>
</dbReference>
<dbReference type="AlphaFoldDB" id="A0A6A3MRI7"/>
<evidence type="ECO:0000256" key="1">
    <source>
        <dbReference type="SAM" id="MobiDB-lite"/>
    </source>
</evidence>
<keyword evidence="4" id="KW-1185">Reference proteome</keyword>
<protein>
    <submittedName>
        <fullName evidence="2">Uncharacterized protein</fullName>
    </submittedName>
</protein>
<feature type="region of interest" description="Disordered" evidence="1">
    <location>
        <begin position="1"/>
        <end position="26"/>
    </location>
</feature>
<comment type="caution">
    <text evidence="2">The sequence shown here is derived from an EMBL/GenBank/DDBJ whole genome shotgun (WGS) entry which is preliminary data.</text>
</comment>
<organism evidence="2 5">
    <name type="scientific">Phytophthora rubi</name>
    <dbReference type="NCBI Taxonomy" id="129364"/>
    <lineage>
        <taxon>Eukaryota</taxon>
        <taxon>Sar</taxon>
        <taxon>Stramenopiles</taxon>
        <taxon>Oomycota</taxon>
        <taxon>Peronosporomycetes</taxon>
        <taxon>Peronosporales</taxon>
        <taxon>Peronosporaceae</taxon>
        <taxon>Phytophthora</taxon>
    </lineage>
</organism>
<feature type="region of interest" description="Disordered" evidence="1">
    <location>
        <begin position="50"/>
        <end position="75"/>
    </location>
</feature>
<evidence type="ECO:0000313" key="3">
    <source>
        <dbReference type="EMBL" id="KAE9342060.1"/>
    </source>
</evidence>
<evidence type="ECO:0000313" key="5">
    <source>
        <dbReference type="Proteomes" id="UP000435112"/>
    </source>
</evidence>
<dbReference type="EMBL" id="QXFU01000507">
    <property type="protein sequence ID" value="KAE9031880.1"/>
    <property type="molecule type" value="Genomic_DNA"/>
</dbReference>
<reference evidence="2 5" key="1">
    <citation type="submission" date="2018-09" db="EMBL/GenBank/DDBJ databases">
        <title>Genomic investigation of the strawberry pathogen Phytophthora fragariae indicates pathogenicity is determined by transcriptional variation in three key races.</title>
        <authorList>
            <person name="Adams T.M."/>
            <person name="Armitage A.D."/>
            <person name="Sobczyk M.K."/>
            <person name="Bates H.J."/>
            <person name="Dunwell J.M."/>
            <person name="Nellist C.F."/>
            <person name="Harrison R.J."/>
        </authorList>
    </citation>
    <scope>NUCLEOTIDE SEQUENCE [LARGE SCALE GENOMIC DNA]</scope>
    <source>
        <strain evidence="2 5">SCRP324</strain>
        <strain evidence="3 4">SCRP333</strain>
    </source>
</reference>
<sequence length="104" mass="11045">MPPPPLCASPATRSRTGARRTGTRSMTSWTGLRLGRCRWAVNAAASTTSAMPKMQAGKHVVESSPSRSLQVGGKRRRLNDIGDAEDASWQAGLQPTPCAQAIRG</sequence>
<gene>
    <name evidence="2" type="ORF">PR002_g9466</name>
    <name evidence="3" type="ORF">PR003_g9666</name>
</gene>
<dbReference type="Proteomes" id="UP000434957">
    <property type="component" value="Unassembled WGS sequence"/>
</dbReference>
<dbReference type="Proteomes" id="UP000435112">
    <property type="component" value="Unassembled WGS sequence"/>
</dbReference>
<evidence type="ECO:0000313" key="2">
    <source>
        <dbReference type="EMBL" id="KAE9031880.1"/>
    </source>
</evidence>
<proteinExistence type="predicted"/>
<accession>A0A6A3MRI7</accession>